<dbReference type="AlphaFoldDB" id="A0AAD5RX84"/>
<dbReference type="Proteomes" id="UP001201980">
    <property type="component" value="Unassembled WGS sequence"/>
</dbReference>
<gene>
    <name evidence="2" type="ORF">MKZ38_002354</name>
</gene>
<evidence type="ECO:0000259" key="1">
    <source>
        <dbReference type="PROSITE" id="PS50238"/>
    </source>
</evidence>
<accession>A0AAD5RX84</accession>
<dbReference type="GO" id="GO:0007165">
    <property type="term" value="P:signal transduction"/>
    <property type="evidence" value="ECO:0007669"/>
    <property type="project" value="InterPro"/>
</dbReference>
<evidence type="ECO:0000313" key="3">
    <source>
        <dbReference type="Proteomes" id="UP001201980"/>
    </source>
</evidence>
<dbReference type="InterPro" id="IPR031348">
    <property type="entry name" value="PigL_N"/>
</dbReference>
<dbReference type="Gene3D" id="1.10.555.10">
    <property type="entry name" value="Rho GTPase activation protein"/>
    <property type="match status" value="1"/>
</dbReference>
<protein>
    <recommendedName>
        <fullName evidence="1">Rho-GAP domain-containing protein</fullName>
    </recommendedName>
</protein>
<keyword evidence="3" id="KW-1185">Reference proteome</keyword>
<reference evidence="2" key="1">
    <citation type="submission" date="2022-07" db="EMBL/GenBank/DDBJ databases">
        <title>Draft genome sequence of Zalerion maritima ATCC 34329, a (micro)plastics degrading marine fungus.</title>
        <authorList>
            <person name="Paco A."/>
            <person name="Goncalves M.F.M."/>
            <person name="Rocha-Santos T.A.P."/>
            <person name="Alves A."/>
        </authorList>
    </citation>
    <scope>NUCLEOTIDE SEQUENCE</scope>
    <source>
        <strain evidence="2">ATCC 34329</strain>
    </source>
</reference>
<evidence type="ECO:0000313" key="2">
    <source>
        <dbReference type="EMBL" id="KAJ2906275.1"/>
    </source>
</evidence>
<dbReference type="InterPro" id="IPR008936">
    <property type="entry name" value="Rho_GTPase_activation_prot"/>
</dbReference>
<feature type="domain" description="Rho-GAP" evidence="1">
    <location>
        <begin position="360"/>
        <end position="551"/>
    </location>
</feature>
<dbReference type="Pfam" id="PF00620">
    <property type="entry name" value="RhoGAP"/>
    <property type="match status" value="1"/>
</dbReference>
<dbReference type="PROSITE" id="PS50238">
    <property type="entry name" value="RHOGAP"/>
    <property type="match status" value="1"/>
</dbReference>
<name>A0AAD5RX84_9PEZI</name>
<dbReference type="EMBL" id="JAKWBI020000016">
    <property type="protein sequence ID" value="KAJ2906275.1"/>
    <property type="molecule type" value="Genomic_DNA"/>
</dbReference>
<dbReference type="SMART" id="SM00324">
    <property type="entry name" value="RhoGAP"/>
    <property type="match status" value="1"/>
</dbReference>
<proteinExistence type="predicted"/>
<sequence>MDPFSIATGCVGLASAVTKVSIVLGTFVRDVRESRSDVDSVARELLSLKTVLELLADDVGRLNVPPNLAEQISGVICHCTDVIRDLERCIERYNETKVKGKLTWATTGKGDMARLRSALEAHKSTLGISLDMLSLTSMRELQQTTTSVDQNTSAILNQTGDIEDKVELLLQVVTDIQVRLPMGENPMLRRYLEQLSNYAESVVDEMSTVDDRSDRASCSSGGTILATGLSTDPWPGNQRTKEDAVVQETLELTTGSQQPKPNMPREPLNSRFRAWASRTKATTSTFVSSTSRKSDDSPGLASKKLFGRKWLRFPNAFPGSTLAAESTECEEAGVFGTSLRESYRVARCTLSLKSIEPGVSETSSLANGDFVGGIPLVVAMCGVFLKEEGDYAKDIFVRPVDPDSIAKLRQEFSTPPFYGSDYRWEEHGFGIHEAAAVLLLYLSELKDPILPLSKIPVDTLLQAPNSPSDFYQILKPLISRLLPLHRLLLFYVIDVAAFFYFDREINGFDEDRLCEVFAQRIFKPSPSEFATREKDMHGILMALVEGANEPEPPPI</sequence>
<dbReference type="InterPro" id="IPR000198">
    <property type="entry name" value="RhoGAP_dom"/>
</dbReference>
<organism evidence="2 3">
    <name type="scientific">Zalerion maritima</name>
    <dbReference type="NCBI Taxonomy" id="339359"/>
    <lineage>
        <taxon>Eukaryota</taxon>
        <taxon>Fungi</taxon>
        <taxon>Dikarya</taxon>
        <taxon>Ascomycota</taxon>
        <taxon>Pezizomycotina</taxon>
        <taxon>Sordariomycetes</taxon>
        <taxon>Lulworthiomycetidae</taxon>
        <taxon>Lulworthiales</taxon>
        <taxon>Lulworthiaceae</taxon>
        <taxon>Zalerion</taxon>
    </lineage>
</organism>
<dbReference type="Pfam" id="PF17111">
    <property type="entry name" value="PigL_N"/>
    <property type="match status" value="1"/>
</dbReference>
<comment type="caution">
    <text evidence="2">The sequence shown here is derived from an EMBL/GenBank/DDBJ whole genome shotgun (WGS) entry which is preliminary data.</text>
</comment>
<dbReference type="SUPFAM" id="SSF48350">
    <property type="entry name" value="GTPase activation domain, GAP"/>
    <property type="match status" value="1"/>
</dbReference>